<feature type="domain" description="Ice-binding protein C-terminal" evidence="2">
    <location>
        <begin position="259"/>
        <end position="284"/>
    </location>
</feature>
<evidence type="ECO:0000313" key="3">
    <source>
        <dbReference type="EMBL" id="NHZ32493.1"/>
    </source>
</evidence>
<feature type="signal peptide" evidence="1">
    <location>
        <begin position="1"/>
        <end position="22"/>
    </location>
</feature>
<dbReference type="RefSeq" id="WP_167221376.1">
    <property type="nucleotide sequence ID" value="NZ_VUYU01000002.1"/>
</dbReference>
<dbReference type="NCBIfam" id="TIGR02595">
    <property type="entry name" value="PEP_CTERM"/>
    <property type="match status" value="1"/>
</dbReference>
<name>A0ABX0LIJ7_9BURK</name>
<evidence type="ECO:0000256" key="1">
    <source>
        <dbReference type="SAM" id="SignalP"/>
    </source>
</evidence>
<proteinExistence type="predicted"/>
<dbReference type="Proteomes" id="UP000785613">
    <property type="component" value="Unassembled WGS sequence"/>
</dbReference>
<gene>
    <name evidence="3" type="ORF">F0185_02665</name>
</gene>
<dbReference type="Pfam" id="PF07589">
    <property type="entry name" value="PEP-CTERM"/>
    <property type="match status" value="1"/>
</dbReference>
<keyword evidence="4" id="KW-1185">Reference proteome</keyword>
<feature type="chain" id="PRO_5045106444" evidence="1">
    <location>
        <begin position="23"/>
        <end position="289"/>
    </location>
</feature>
<keyword evidence="1" id="KW-0732">Signal</keyword>
<sequence length="289" mass="30362">MNKFAAGVVVAATLASPLLAQAQVRVDASLNNFSYTLVDLLPDDGIVPSLSIVAPGGFAGGSRIYGNLSQYGDTVPQLDDSRTQSTTRYNRDITARVDSPAGKASASVSGTDFASLQLRTTASTTSTTAGTRQTNAYASSNIVEFVLSPGTQVSFFADFNGSALTAQPKGSRFREDAEIEGSFSLVGYVQDRAIGGDSKLIRVKAANGYYDASPPATMSAHERFSLTFDNNSAFSSNLNLKFALNASADTQYYSTLPLPVPEPATTAMLLAGLGLVAGAARRRRKIQGN</sequence>
<dbReference type="EMBL" id="VUYU01000002">
    <property type="protein sequence ID" value="NHZ32493.1"/>
    <property type="molecule type" value="Genomic_DNA"/>
</dbReference>
<accession>A0ABX0LIJ7</accession>
<organism evidence="3 4">
    <name type="scientific">Massilia rubra</name>
    <dbReference type="NCBI Taxonomy" id="2607910"/>
    <lineage>
        <taxon>Bacteria</taxon>
        <taxon>Pseudomonadati</taxon>
        <taxon>Pseudomonadota</taxon>
        <taxon>Betaproteobacteria</taxon>
        <taxon>Burkholderiales</taxon>
        <taxon>Oxalobacteraceae</taxon>
        <taxon>Telluria group</taxon>
        <taxon>Massilia</taxon>
    </lineage>
</organism>
<reference evidence="3 4" key="1">
    <citation type="submission" date="2019-09" db="EMBL/GenBank/DDBJ databases">
        <title>Taxonomy of Antarctic Massilia spp.: description of Massilia rubra sp. nov., Massilia aquatica sp. nov., Massilia mucilaginosa sp. nov., Massilia frigida sp. nov. isolated from streams, lakes and regoliths.</title>
        <authorList>
            <person name="Holochova P."/>
            <person name="Sedlacek I."/>
            <person name="Kralova S."/>
            <person name="Maslanova I."/>
            <person name="Busse H.-J."/>
            <person name="Stankova E."/>
            <person name="Vrbovska V."/>
            <person name="Kovarovic V."/>
            <person name="Bartak M."/>
            <person name="Svec P."/>
            <person name="Pantucek R."/>
        </authorList>
    </citation>
    <scope>NUCLEOTIDE SEQUENCE [LARGE SCALE GENOMIC DNA]</scope>
    <source>
        <strain evidence="3 4">CCM 8692</strain>
    </source>
</reference>
<evidence type="ECO:0000313" key="4">
    <source>
        <dbReference type="Proteomes" id="UP000785613"/>
    </source>
</evidence>
<evidence type="ECO:0000259" key="2">
    <source>
        <dbReference type="Pfam" id="PF07589"/>
    </source>
</evidence>
<comment type="caution">
    <text evidence="3">The sequence shown here is derived from an EMBL/GenBank/DDBJ whole genome shotgun (WGS) entry which is preliminary data.</text>
</comment>
<protein>
    <submittedName>
        <fullName evidence="3">PEP-CTERM sorting domain-containing protein</fullName>
    </submittedName>
</protein>
<dbReference type="InterPro" id="IPR013424">
    <property type="entry name" value="Ice-binding_C"/>
</dbReference>